<sequence length="97" mass="10970">MRLDADAIQRIRGAVDAHFGQGSRIWLFGSMLDDQARGGDVDLYVEPTDPLPANLFLARQALKRELEQTLRRPVDVLVRRAPPTAFMRQARAEGQRL</sequence>
<dbReference type="CDD" id="cd05403">
    <property type="entry name" value="NT_KNTase_like"/>
    <property type="match status" value="1"/>
</dbReference>
<dbReference type="AlphaFoldDB" id="A0AAJ0U8T9"/>
<dbReference type="Gene3D" id="3.30.460.10">
    <property type="entry name" value="Beta Polymerase, domain 2"/>
    <property type="match status" value="1"/>
</dbReference>
<proteinExistence type="predicted"/>
<evidence type="ECO:0000313" key="2">
    <source>
        <dbReference type="EMBL" id="MBK1707308.1"/>
    </source>
</evidence>
<dbReference type="InterPro" id="IPR041633">
    <property type="entry name" value="Polbeta"/>
</dbReference>
<feature type="domain" description="Polymerase beta nucleotidyltransferase" evidence="1">
    <location>
        <begin position="25"/>
        <end position="96"/>
    </location>
</feature>
<dbReference type="Proteomes" id="UP001296776">
    <property type="component" value="Unassembled WGS sequence"/>
</dbReference>
<dbReference type="EMBL" id="NRSJ01000079">
    <property type="protein sequence ID" value="MBK1707308.1"/>
    <property type="molecule type" value="Genomic_DNA"/>
</dbReference>
<reference evidence="2" key="1">
    <citation type="submission" date="2017-08" db="EMBL/GenBank/DDBJ databases">
        <authorList>
            <person name="Imhoff J.F."/>
            <person name="Rahn T."/>
            <person name="Kuenzel S."/>
            <person name="Neulinger S.C."/>
        </authorList>
    </citation>
    <scope>NUCLEOTIDE SEQUENCE</scope>
    <source>
        <strain evidence="2">DSM 11080</strain>
    </source>
</reference>
<dbReference type="SUPFAM" id="SSF81301">
    <property type="entry name" value="Nucleotidyltransferase"/>
    <property type="match status" value="1"/>
</dbReference>
<gene>
    <name evidence="2" type="ORF">CKO40_22935</name>
</gene>
<keyword evidence="3" id="KW-1185">Reference proteome</keyword>
<protein>
    <recommendedName>
        <fullName evidence="1">Polymerase beta nucleotidyltransferase domain-containing protein</fullName>
    </recommendedName>
</protein>
<reference evidence="2" key="2">
    <citation type="journal article" date="2020" name="Microorganisms">
        <title>Osmotic Adaptation and Compatible Solute Biosynthesis of Phototrophic Bacteria as Revealed from Genome Analyses.</title>
        <authorList>
            <person name="Imhoff J.F."/>
            <person name="Rahn T."/>
            <person name="Kunzel S."/>
            <person name="Keller A."/>
            <person name="Neulinger S.C."/>
        </authorList>
    </citation>
    <scope>NUCLEOTIDE SEQUENCE</scope>
    <source>
        <strain evidence="2">DSM 11080</strain>
    </source>
</reference>
<comment type="caution">
    <text evidence="2">The sequence shown here is derived from an EMBL/GenBank/DDBJ whole genome shotgun (WGS) entry which is preliminary data.</text>
</comment>
<organism evidence="2 3">
    <name type="scientific">Halochromatium glycolicum</name>
    <dbReference type="NCBI Taxonomy" id="85075"/>
    <lineage>
        <taxon>Bacteria</taxon>
        <taxon>Pseudomonadati</taxon>
        <taxon>Pseudomonadota</taxon>
        <taxon>Gammaproteobacteria</taxon>
        <taxon>Chromatiales</taxon>
        <taxon>Chromatiaceae</taxon>
        <taxon>Halochromatium</taxon>
    </lineage>
</organism>
<accession>A0AAJ0U8T9</accession>
<dbReference type="RefSeq" id="WP_200348793.1">
    <property type="nucleotide sequence ID" value="NZ_NRSJ01000079.1"/>
</dbReference>
<dbReference type="InterPro" id="IPR043519">
    <property type="entry name" value="NT_sf"/>
</dbReference>
<name>A0AAJ0U8T9_9GAMM</name>
<evidence type="ECO:0000259" key="1">
    <source>
        <dbReference type="Pfam" id="PF18765"/>
    </source>
</evidence>
<dbReference type="Pfam" id="PF18765">
    <property type="entry name" value="Polbeta"/>
    <property type="match status" value="1"/>
</dbReference>
<evidence type="ECO:0000313" key="3">
    <source>
        <dbReference type="Proteomes" id="UP001296776"/>
    </source>
</evidence>